<dbReference type="Proteomes" id="UP000735302">
    <property type="component" value="Unassembled WGS sequence"/>
</dbReference>
<dbReference type="EMBL" id="BLXT01001760">
    <property type="protein sequence ID" value="GFN87613.1"/>
    <property type="molecule type" value="Genomic_DNA"/>
</dbReference>
<dbReference type="AlphaFoldDB" id="A0AAV3YX45"/>
<sequence length="106" mass="11764">MYSIRLKTFNFSRLLSNLQPKKNAHLPCIGSILLVKAQTKGDDNTEGQDCLNRLIACEDAVFNSDDICRGVSDWHYCAENIQCGKATENELAFATTFAEILSCTIS</sequence>
<organism evidence="1 2">
    <name type="scientific">Plakobranchus ocellatus</name>
    <dbReference type="NCBI Taxonomy" id="259542"/>
    <lineage>
        <taxon>Eukaryota</taxon>
        <taxon>Metazoa</taxon>
        <taxon>Spiralia</taxon>
        <taxon>Lophotrochozoa</taxon>
        <taxon>Mollusca</taxon>
        <taxon>Gastropoda</taxon>
        <taxon>Heterobranchia</taxon>
        <taxon>Euthyneura</taxon>
        <taxon>Panpulmonata</taxon>
        <taxon>Sacoglossa</taxon>
        <taxon>Placobranchoidea</taxon>
        <taxon>Plakobranchidae</taxon>
        <taxon>Plakobranchus</taxon>
    </lineage>
</organism>
<comment type="caution">
    <text evidence="1">The sequence shown here is derived from an EMBL/GenBank/DDBJ whole genome shotgun (WGS) entry which is preliminary data.</text>
</comment>
<evidence type="ECO:0000313" key="1">
    <source>
        <dbReference type="EMBL" id="GFN87613.1"/>
    </source>
</evidence>
<reference evidence="1 2" key="1">
    <citation type="journal article" date="2021" name="Elife">
        <title>Chloroplast acquisition without the gene transfer in kleptoplastic sea slugs, Plakobranchus ocellatus.</title>
        <authorList>
            <person name="Maeda T."/>
            <person name="Takahashi S."/>
            <person name="Yoshida T."/>
            <person name="Shimamura S."/>
            <person name="Takaki Y."/>
            <person name="Nagai Y."/>
            <person name="Toyoda A."/>
            <person name="Suzuki Y."/>
            <person name="Arimoto A."/>
            <person name="Ishii H."/>
            <person name="Satoh N."/>
            <person name="Nishiyama T."/>
            <person name="Hasebe M."/>
            <person name="Maruyama T."/>
            <person name="Minagawa J."/>
            <person name="Obokata J."/>
            <person name="Shigenobu S."/>
        </authorList>
    </citation>
    <scope>NUCLEOTIDE SEQUENCE [LARGE SCALE GENOMIC DNA]</scope>
</reference>
<keyword evidence="2" id="KW-1185">Reference proteome</keyword>
<evidence type="ECO:0000313" key="2">
    <source>
        <dbReference type="Proteomes" id="UP000735302"/>
    </source>
</evidence>
<gene>
    <name evidence="1" type="ORF">PoB_001411900</name>
</gene>
<name>A0AAV3YX45_9GAST</name>
<proteinExistence type="predicted"/>
<accession>A0AAV3YX45</accession>
<protein>
    <submittedName>
        <fullName evidence="1">Uncharacterized protein</fullName>
    </submittedName>
</protein>